<keyword evidence="3 7" id="KW-0028">Amino-acid biosynthesis</keyword>
<dbReference type="HAMAP" id="MF_00150">
    <property type="entry name" value="ArgC_type1"/>
    <property type="match status" value="1"/>
</dbReference>
<comment type="catalytic activity">
    <reaction evidence="6 7">
        <text>N-acetyl-L-glutamate 5-semialdehyde + phosphate + NADP(+) = N-acetyl-L-glutamyl 5-phosphate + NADPH + H(+)</text>
        <dbReference type="Rhea" id="RHEA:21588"/>
        <dbReference type="ChEBI" id="CHEBI:15378"/>
        <dbReference type="ChEBI" id="CHEBI:29123"/>
        <dbReference type="ChEBI" id="CHEBI:43474"/>
        <dbReference type="ChEBI" id="CHEBI:57783"/>
        <dbReference type="ChEBI" id="CHEBI:57936"/>
        <dbReference type="ChEBI" id="CHEBI:58349"/>
        <dbReference type="EC" id="1.2.1.38"/>
    </reaction>
</comment>
<organism evidence="10 11">
    <name type="scientific">Niveispirillum lacus</name>
    <dbReference type="NCBI Taxonomy" id="1981099"/>
    <lineage>
        <taxon>Bacteria</taxon>
        <taxon>Pseudomonadati</taxon>
        <taxon>Pseudomonadota</taxon>
        <taxon>Alphaproteobacteria</taxon>
        <taxon>Rhodospirillales</taxon>
        <taxon>Azospirillaceae</taxon>
        <taxon>Niveispirillum</taxon>
    </lineage>
</organism>
<comment type="function">
    <text evidence="7">Catalyzes the NADPH-dependent reduction of N-acetyl-5-glutamyl phosphate to yield N-acetyl-L-glutamate 5-semialdehyde.</text>
</comment>
<dbReference type="InterPro" id="IPR000706">
    <property type="entry name" value="AGPR_type-1"/>
</dbReference>
<dbReference type="PANTHER" id="PTHR32338">
    <property type="entry name" value="N-ACETYL-GAMMA-GLUTAMYL-PHOSPHATE REDUCTASE, CHLOROPLASTIC-RELATED-RELATED"/>
    <property type="match status" value="1"/>
</dbReference>
<dbReference type="GO" id="GO:0003942">
    <property type="term" value="F:N-acetyl-gamma-glutamyl-phosphate reductase activity"/>
    <property type="evidence" value="ECO:0007669"/>
    <property type="project" value="UniProtKB-UniRule"/>
</dbReference>
<dbReference type="Pfam" id="PF22698">
    <property type="entry name" value="Semialdhyde_dhC_1"/>
    <property type="match status" value="1"/>
</dbReference>
<feature type="active site" evidence="7 8">
    <location>
        <position position="156"/>
    </location>
</feature>
<evidence type="ECO:0000313" key="11">
    <source>
        <dbReference type="Proteomes" id="UP000216998"/>
    </source>
</evidence>
<evidence type="ECO:0000256" key="8">
    <source>
        <dbReference type="PROSITE-ProRule" id="PRU10010"/>
    </source>
</evidence>
<evidence type="ECO:0000256" key="3">
    <source>
        <dbReference type="ARBA" id="ARBA00022605"/>
    </source>
</evidence>
<dbReference type="SUPFAM" id="SSF55347">
    <property type="entry name" value="Glyceraldehyde-3-phosphate dehydrogenase-like, C-terminal domain"/>
    <property type="match status" value="1"/>
</dbReference>
<gene>
    <name evidence="7" type="primary">argC</name>
    <name evidence="10" type="ORF">CHU95_07830</name>
</gene>
<evidence type="ECO:0000256" key="5">
    <source>
        <dbReference type="ARBA" id="ARBA00023002"/>
    </source>
</evidence>
<evidence type="ECO:0000256" key="4">
    <source>
        <dbReference type="ARBA" id="ARBA00022857"/>
    </source>
</evidence>
<dbReference type="Proteomes" id="UP000216998">
    <property type="component" value="Unassembled WGS sequence"/>
</dbReference>
<sequence>MSTASASTPVRVAILGASGYTGAELMRLLLRHPRVRITALTGERAAGKPVAEVFPHLAPYDLPVLTKIADVNWDEVDFVFCGLPHGTTQEVIAGLPPHVRVCDLSADFRLFNVDTYAEWYGHAHKAVDLQENAVYGLSEVAREQVSKARLVANPGCYPTASLLPLLPLLKDGLISADDIIIDAKSGVSGAGRDAKQGSLYCEVAEGMHAYGIASHRHAPEIEQSLGWAAGRGDIRIAFTPHLIPMNRGMMATTYVRLKDGVDVAALRASLEKAYAGAAFVKLLAPGVGPQTRHVAGSNLSLINVFADRIPGRAILVSVIDNLMKGASGQAVQNFNIMNGFDETLGLDVVPVFP</sequence>
<dbReference type="GO" id="GO:0070401">
    <property type="term" value="F:NADP+ binding"/>
    <property type="evidence" value="ECO:0007669"/>
    <property type="project" value="InterPro"/>
</dbReference>
<dbReference type="EC" id="1.2.1.38" evidence="7"/>
<name>A0A255Z2F0_9PROT</name>
<dbReference type="CDD" id="cd23934">
    <property type="entry name" value="AGPR_1_C"/>
    <property type="match status" value="1"/>
</dbReference>
<dbReference type="InterPro" id="IPR023013">
    <property type="entry name" value="AGPR_AS"/>
</dbReference>
<dbReference type="Gene3D" id="3.30.360.10">
    <property type="entry name" value="Dihydrodipicolinate Reductase, domain 2"/>
    <property type="match status" value="1"/>
</dbReference>
<evidence type="ECO:0000256" key="7">
    <source>
        <dbReference type="HAMAP-Rule" id="MF_00150"/>
    </source>
</evidence>
<dbReference type="InterPro" id="IPR036291">
    <property type="entry name" value="NAD(P)-bd_dom_sf"/>
</dbReference>
<dbReference type="GO" id="GO:0006526">
    <property type="term" value="P:L-arginine biosynthetic process"/>
    <property type="evidence" value="ECO:0007669"/>
    <property type="project" value="UniProtKB-UniRule"/>
</dbReference>
<dbReference type="FunFam" id="3.30.360.10:FF:000014">
    <property type="entry name" value="N-acetyl-gamma-glutamyl-phosphate reductase"/>
    <property type="match status" value="1"/>
</dbReference>
<dbReference type="SMART" id="SM00859">
    <property type="entry name" value="Semialdhyde_dh"/>
    <property type="match status" value="1"/>
</dbReference>
<dbReference type="OrthoDB" id="9801289at2"/>
<comment type="similarity">
    <text evidence="7">Belongs to the NAGSA dehydrogenase family. Type 1 subfamily.</text>
</comment>
<dbReference type="NCBIfam" id="TIGR01850">
    <property type="entry name" value="argC"/>
    <property type="match status" value="1"/>
</dbReference>
<keyword evidence="4 7" id="KW-0521">NADP</keyword>
<evidence type="ECO:0000256" key="2">
    <source>
        <dbReference type="ARBA" id="ARBA00022571"/>
    </source>
</evidence>
<evidence type="ECO:0000256" key="6">
    <source>
        <dbReference type="ARBA" id="ARBA00050557"/>
    </source>
</evidence>
<dbReference type="Pfam" id="PF01118">
    <property type="entry name" value="Semialdhyde_dh"/>
    <property type="match status" value="1"/>
</dbReference>
<dbReference type="GO" id="GO:0051287">
    <property type="term" value="F:NAD binding"/>
    <property type="evidence" value="ECO:0007669"/>
    <property type="project" value="InterPro"/>
</dbReference>
<dbReference type="InterPro" id="IPR000534">
    <property type="entry name" value="Semialdehyde_DH_NAD-bd"/>
</dbReference>
<dbReference type="GO" id="GO:0005737">
    <property type="term" value="C:cytoplasm"/>
    <property type="evidence" value="ECO:0007669"/>
    <property type="project" value="UniProtKB-SubCell"/>
</dbReference>
<proteinExistence type="inferred from homology"/>
<protein>
    <recommendedName>
        <fullName evidence="7">N-acetyl-gamma-glutamyl-phosphate reductase</fullName>
        <shortName evidence="7">AGPR</shortName>
        <ecNumber evidence="7">1.2.1.38</ecNumber>
    </recommendedName>
    <alternativeName>
        <fullName evidence="7">N-acetyl-glutamate semialdehyde dehydrogenase</fullName>
        <shortName evidence="7">NAGSA dehydrogenase</shortName>
    </alternativeName>
</protein>
<comment type="caution">
    <text evidence="10">The sequence shown here is derived from an EMBL/GenBank/DDBJ whole genome shotgun (WGS) entry which is preliminary data.</text>
</comment>
<dbReference type="EMBL" id="NOXU01000025">
    <property type="protein sequence ID" value="OYQ35619.1"/>
    <property type="molecule type" value="Genomic_DNA"/>
</dbReference>
<dbReference type="CDD" id="cd17895">
    <property type="entry name" value="AGPR_1_N"/>
    <property type="match status" value="1"/>
</dbReference>
<comment type="pathway">
    <text evidence="1 7">Amino-acid biosynthesis; L-arginine biosynthesis; N(2)-acetyl-L-ornithine from L-glutamate: step 3/4.</text>
</comment>
<dbReference type="UniPathway" id="UPA00068">
    <property type="reaction ID" value="UER00108"/>
</dbReference>
<keyword evidence="2 7" id="KW-0055">Arginine biosynthesis</keyword>
<evidence type="ECO:0000259" key="9">
    <source>
        <dbReference type="SMART" id="SM00859"/>
    </source>
</evidence>
<comment type="subcellular location">
    <subcellularLocation>
        <location evidence="7">Cytoplasm</location>
    </subcellularLocation>
</comment>
<accession>A0A255Z2F0</accession>
<dbReference type="Gene3D" id="3.40.50.720">
    <property type="entry name" value="NAD(P)-binding Rossmann-like Domain"/>
    <property type="match status" value="1"/>
</dbReference>
<dbReference type="PANTHER" id="PTHR32338:SF10">
    <property type="entry name" value="N-ACETYL-GAMMA-GLUTAMYL-PHOSPHATE REDUCTASE, CHLOROPLASTIC-RELATED"/>
    <property type="match status" value="1"/>
</dbReference>
<keyword evidence="5 7" id="KW-0560">Oxidoreductase</keyword>
<keyword evidence="7" id="KW-0963">Cytoplasm</keyword>
<reference evidence="10 11" key="1">
    <citation type="submission" date="2017-07" db="EMBL/GenBank/DDBJ databases">
        <title>Niveispirillum cyanobacteriorum sp. nov., isolated from cyanobacterial aggregates in a eutrophic lake.</title>
        <authorList>
            <person name="Cai H."/>
        </authorList>
    </citation>
    <scope>NUCLEOTIDE SEQUENCE [LARGE SCALE GENOMIC DNA]</scope>
    <source>
        <strain evidence="11">TH1-14</strain>
    </source>
</reference>
<dbReference type="PROSITE" id="PS01224">
    <property type="entry name" value="ARGC"/>
    <property type="match status" value="1"/>
</dbReference>
<dbReference type="InterPro" id="IPR058924">
    <property type="entry name" value="AGPR_dimerisation_dom"/>
</dbReference>
<dbReference type="AlphaFoldDB" id="A0A255Z2F0"/>
<evidence type="ECO:0000313" key="10">
    <source>
        <dbReference type="EMBL" id="OYQ35619.1"/>
    </source>
</evidence>
<keyword evidence="11" id="KW-1185">Reference proteome</keyword>
<feature type="domain" description="Semialdehyde dehydrogenase NAD-binding" evidence="9">
    <location>
        <begin position="11"/>
        <end position="148"/>
    </location>
</feature>
<dbReference type="InterPro" id="IPR050085">
    <property type="entry name" value="AGPR"/>
</dbReference>
<dbReference type="SUPFAM" id="SSF51735">
    <property type="entry name" value="NAD(P)-binding Rossmann-fold domains"/>
    <property type="match status" value="1"/>
</dbReference>
<dbReference type="RefSeq" id="WP_094455427.1">
    <property type="nucleotide sequence ID" value="NZ_NOXU01000025.1"/>
</dbReference>
<evidence type="ECO:0000256" key="1">
    <source>
        <dbReference type="ARBA" id="ARBA00004862"/>
    </source>
</evidence>